<dbReference type="Proteomes" id="UP000294980">
    <property type="component" value="Unassembled WGS sequence"/>
</dbReference>
<reference evidence="1 2" key="1">
    <citation type="submission" date="2019-03" db="EMBL/GenBank/DDBJ databases">
        <title>Genomic Encyclopedia of Type Strains, Phase IV (KMG-IV): sequencing the most valuable type-strain genomes for metagenomic binning, comparative biology and taxonomic classification.</title>
        <authorList>
            <person name="Goeker M."/>
        </authorList>
    </citation>
    <scope>NUCLEOTIDE SEQUENCE [LARGE SCALE GENOMIC DNA]</scope>
    <source>
        <strain evidence="1 2">DSM 23344</strain>
    </source>
</reference>
<organism evidence="1 2">
    <name type="scientific">Chromatocurvus halotolerans</name>
    <dbReference type="NCBI Taxonomy" id="1132028"/>
    <lineage>
        <taxon>Bacteria</taxon>
        <taxon>Pseudomonadati</taxon>
        <taxon>Pseudomonadota</taxon>
        <taxon>Gammaproteobacteria</taxon>
        <taxon>Cellvibrionales</taxon>
        <taxon>Halieaceae</taxon>
        <taxon>Chromatocurvus</taxon>
    </lineage>
</organism>
<evidence type="ECO:0008006" key="3">
    <source>
        <dbReference type="Google" id="ProtNLM"/>
    </source>
</evidence>
<dbReference type="RefSeq" id="WP_117318655.1">
    <property type="nucleotide sequence ID" value="NZ_QQSW01000015.1"/>
</dbReference>
<name>A0A4R2KPG9_9GAMM</name>
<evidence type="ECO:0000313" key="2">
    <source>
        <dbReference type="Proteomes" id="UP000294980"/>
    </source>
</evidence>
<comment type="caution">
    <text evidence="1">The sequence shown here is derived from an EMBL/GenBank/DDBJ whole genome shotgun (WGS) entry which is preliminary data.</text>
</comment>
<keyword evidence="2" id="KW-1185">Reference proteome</keyword>
<evidence type="ECO:0000313" key="1">
    <source>
        <dbReference type="EMBL" id="TCO74652.1"/>
    </source>
</evidence>
<dbReference type="OrthoDB" id="195194at2"/>
<gene>
    <name evidence="1" type="ORF">EV688_11211</name>
</gene>
<protein>
    <recommendedName>
        <fullName evidence="3">DUF2288 family protein</fullName>
    </recommendedName>
</protein>
<sequence length="112" mass="12168">MADDLEREALLRREYHGQTARIAWSELAPHFAAGKVIHVADELDLVEVAVQLGLDNVARFEAWTASGAVALLSDTVAGQLARENAHLWAVVAPPWVLVQNVGETPDTDLSTE</sequence>
<dbReference type="AlphaFoldDB" id="A0A4R2KPG9"/>
<proteinExistence type="predicted"/>
<dbReference type="Pfam" id="PF10052">
    <property type="entry name" value="DUF2288"/>
    <property type="match status" value="1"/>
</dbReference>
<accession>A0A4R2KPG9</accession>
<dbReference type="InterPro" id="IPR018741">
    <property type="entry name" value="DUF2288"/>
</dbReference>
<dbReference type="EMBL" id="SLWX01000012">
    <property type="protein sequence ID" value="TCO74652.1"/>
    <property type="molecule type" value="Genomic_DNA"/>
</dbReference>